<keyword evidence="1" id="KW-0732">Signal</keyword>
<name>A0A3G2L2C5_9FLAO</name>
<dbReference type="RefSeq" id="WP_121847444.1">
    <property type="nucleotide sequence ID" value="NZ_CP032050.1"/>
</dbReference>
<keyword evidence="4" id="KW-1185">Reference proteome</keyword>
<dbReference type="EMBL" id="CP032050">
    <property type="protein sequence ID" value="AYN66392.1"/>
    <property type="molecule type" value="Genomic_DNA"/>
</dbReference>
<protein>
    <recommendedName>
        <fullName evidence="2">DUF6265 domain-containing protein</fullName>
    </recommendedName>
</protein>
<gene>
    <name evidence="3" type="ORF">D1013_02840</name>
</gene>
<reference evidence="3 4" key="1">
    <citation type="submission" date="2018-08" db="EMBL/GenBank/DDBJ databases">
        <title>The reduced genetic potential of extracellular carbohydrate catabolism in Euzebyella marina RN62, a Flavobacteriia bacterium isolated from the hadal water.</title>
        <authorList>
            <person name="Xue C."/>
        </authorList>
    </citation>
    <scope>NUCLEOTIDE SEQUENCE [LARGE SCALE GENOMIC DNA]</scope>
    <source>
        <strain evidence="3 4">RN62</strain>
    </source>
</reference>
<dbReference type="KEGG" id="emar:D1013_02840"/>
<feature type="chain" id="PRO_5017975572" description="DUF6265 domain-containing protein" evidence="1">
    <location>
        <begin position="18"/>
        <end position="163"/>
    </location>
</feature>
<dbReference type="InterPro" id="IPR046232">
    <property type="entry name" value="DUF6265"/>
</dbReference>
<dbReference type="Proteomes" id="UP000276309">
    <property type="component" value="Chromosome"/>
</dbReference>
<feature type="domain" description="DUF6265" evidence="2">
    <location>
        <begin position="38"/>
        <end position="144"/>
    </location>
</feature>
<dbReference type="Pfam" id="PF19780">
    <property type="entry name" value="DUF6265"/>
    <property type="match status" value="1"/>
</dbReference>
<evidence type="ECO:0000259" key="2">
    <source>
        <dbReference type="Pfam" id="PF19780"/>
    </source>
</evidence>
<dbReference type="OrthoDB" id="7567258at2"/>
<evidence type="ECO:0000313" key="3">
    <source>
        <dbReference type="EMBL" id="AYN66392.1"/>
    </source>
</evidence>
<evidence type="ECO:0000313" key="4">
    <source>
        <dbReference type="Proteomes" id="UP000276309"/>
    </source>
</evidence>
<dbReference type="AlphaFoldDB" id="A0A3G2L2C5"/>
<evidence type="ECO:0000256" key="1">
    <source>
        <dbReference type="SAM" id="SignalP"/>
    </source>
</evidence>
<organism evidence="3 4">
    <name type="scientific">Euzebyella marina</name>
    <dbReference type="NCBI Taxonomy" id="1761453"/>
    <lineage>
        <taxon>Bacteria</taxon>
        <taxon>Pseudomonadati</taxon>
        <taxon>Bacteroidota</taxon>
        <taxon>Flavobacteriia</taxon>
        <taxon>Flavobacteriales</taxon>
        <taxon>Flavobacteriaceae</taxon>
        <taxon>Euzebyella</taxon>
    </lineage>
</organism>
<feature type="signal peptide" evidence="1">
    <location>
        <begin position="1"/>
        <end position="17"/>
    </location>
</feature>
<proteinExistence type="predicted"/>
<accession>A0A3G2L2C5</accession>
<sequence length="163" mass="18519">MRHLLFITLLISYAALGQNTLTMPDNASSPKASLNSIEWMAGHWRGTAFGGVTEEIWAPPLGGSMMFSFRLIVDGTVSFYELGHIREVDGTLIYELKHFNSDLKGWETKDEVQQFRLLKLEKNRVYFEGFTFEKISDKEVNIYAAIGNEEGGSEEVQFNFKPL</sequence>